<gene>
    <name evidence="2" type="ORF">M404DRAFT_751562</name>
</gene>
<evidence type="ECO:0000256" key="1">
    <source>
        <dbReference type="SAM" id="MobiDB-lite"/>
    </source>
</evidence>
<proteinExistence type="predicted"/>
<sequence length="153" mass="17012">MSSGNEAVAFEDGGDGYTLVGSLRRNLVVPPCTAWLRERLLREQSESEYNAMKGDLSISPSPQGWEECGARTRAGREANEADSRRPGNSSRYMRESEGEVAMVSAVPPGCETLEKKRMEEGVNMMINSRPKAVFLKKKERDKKTHTSKAKDDN</sequence>
<protein>
    <submittedName>
        <fullName evidence="2">Uncharacterized protein</fullName>
    </submittedName>
</protein>
<dbReference type="Proteomes" id="UP000054217">
    <property type="component" value="Unassembled WGS sequence"/>
</dbReference>
<feature type="region of interest" description="Disordered" evidence="1">
    <location>
        <begin position="53"/>
        <end position="99"/>
    </location>
</feature>
<feature type="compositionally biased region" description="Basic and acidic residues" evidence="1">
    <location>
        <begin position="136"/>
        <end position="153"/>
    </location>
</feature>
<reference evidence="3" key="2">
    <citation type="submission" date="2015-01" db="EMBL/GenBank/DDBJ databases">
        <title>Evolutionary Origins and Diversification of the Mycorrhizal Mutualists.</title>
        <authorList>
            <consortium name="DOE Joint Genome Institute"/>
            <consortium name="Mycorrhizal Genomics Consortium"/>
            <person name="Kohler A."/>
            <person name="Kuo A."/>
            <person name="Nagy L.G."/>
            <person name="Floudas D."/>
            <person name="Copeland A."/>
            <person name="Barry K.W."/>
            <person name="Cichocki N."/>
            <person name="Veneault-Fourrey C."/>
            <person name="LaButti K."/>
            <person name="Lindquist E.A."/>
            <person name="Lipzen A."/>
            <person name="Lundell T."/>
            <person name="Morin E."/>
            <person name="Murat C."/>
            <person name="Riley R."/>
            <person name="Ohm R."/>
            <person name="Sun H."/>
            <person name="Tunlid A."/>
            <person name="Henrissat B."/>
            <person name="Grigoriev I.V."/>
            <person name="Hibbett D.S."/>
            <person name="Martin F."/>
        </authorList>
    </citation>
    <scope>NUCLEOTIDE SEQUENCE [LARGE SCALE GENOMIC DNA]</scope>
    <source>
        <strain evidence="3">Marx 270</strain>
    </source>
</reference>
<dbReference type="HOGENOM" id="CLU_1714053_0_0_1"/>
<feature type="compositionally biased region" description="Basic and acidic residues" evidence="1">
    <location>
        <begin position="68"/>
        <end position="85"/>
    </location>
</feature>
<evidence type="ECO:0000313" key="2">
    <source>
        <dbReference type="EMBL" id="KIO00772.1"/>
    </source>
</evidence>
<name>A0A0C3JTF7_PISTI</name>
<evidence type="ECO:0000313" key="3">
    <source>
        <dbReference type="Proteomes" id="UP000054217"/>
    </source>
</evidence>
<reference evidence="2 3" key="1">
    <citation type="submission" date="2014-04" db="EMBL/GenBank/DDBJ databases">
        <authorList>
            <consortium name="DOE Joint Genome Institute"/>
            <person name="Kuo A."/>
            <person name="Kohler A."/>
            <person name="Costa M.D."/>
            <person name="Nagy L.G."/>
            <person name="Floudas D."/>
            <person name="Copeland A."/>
            <person name="Barry K.W."/>
            <person name="Cichocki N."/>
            <person name="Veneault-Fourrey C."/>
            <person name="LaButti K."/>
            <person name="Lindquist E.A."/>
            <person name="Lipzen A."/>
            <person name="Lundell T."/>
            <person name="Morin E."/>
            <person name="Murat C."/>
            <person name="Sun H."/>
            <person name="Tunlid A."/>
            <person name="Henrissat B."/>
            <person name="Grigoriev I.V."/>
            <person name="Hibbett D.S."/>
            <person name="Martin F."/>
            <person name="Nordberg H.P."/>
            <person name="Cantor M.N."/>
            <person name="Hua S.X."/>
        </authorList>
    </citation>
    <scope>NUCLEOTIDE SEQUENCE [LARGE SCALE GENOMIC DNA]</scope>
    <source>
        <strain evidence="2 3">Marx 270</strain>
    </source>
</reference>
<dbReference type="InParanoid" id="A0A0C3JTF7"/>
<feature type="region of interest" description="Disordered" evidence="1">
    <location>
        <begin position="129"/>
        <end position="153"/>
    </location>
</feature>
<dbReference type="EMBL" id="KN831993">
    <property type="protein sequence ID" value="KIO00772.1"/>
    <property type="molecule type" value="Genomic_DNA"/>
</dbReference>
<keyword evidence="3" id="KW-1185">Reference proteome</keyword>
<accession>A0A0C3JTF7</accession>
<organism evidence="2 3">
    <name type="scientific">Pisolithus tinctorius Marx 270</name>
    <dbReference type="NCBI Taxonomy" id="870435"/>
    <lineage>
        <taxon>Eukaryota</taxon>
        <taxon>Fungi</taxon>
        <taxon>Dikarya</taxon>
        <taxon>Basidiomycota</taxon>
        <taxon>Agaricomycotina</taxon>
        <taxon>Agaricomycetes</taxon>
        <taxon>Agaricomycetidae</taxon>
        <taxon>Boletales</taxon>
        <taxon>Sclerodermatineae</taxon>
        <taxon>Pisolithaceae</taxon>
        <taxon>Pisolithus</taxon>
    </lineage>
</organism>
<dbReference type="AlphaFoldDB" id="A0A0C3JTF7"/>